<organism evidence="1">
    <name type="scientific">Anguilla anguilla</name>
    <name type="common">European freshwater eel</name>
    <name type="synonym">Muraena anguilla</name>
    <dbReference type="NCBI Taxonomy" id="7936"/>
    <lineage>
        <taxon>Eukaryota</taxon>
        <taxon>Metazoa</taxon>
        <taxon>Chordata</taxon>
        <taxon>Craniata</taxon>
        <taxon>Vertebrata</taxon>
        <taxon>Euteleostomi</taxon>
        <taxon>Actinopterygii</taxon>
        <taxon>Neopterygii</taxon>
        <taxon>Teleostei</taxon>
        <taxon>Anguilliformes</taxon>
        <taxon>Anguillidae</taxon>
        <taxon>Anguilla</taxon>
    </lineage>
</organism>
<dbReference type="EMBL" id="GBXM01025249">
    <property type="protein sequence ID" value="JAH83328.1"/>
    <property type="molecule type" value="Transcribed_RNA"/>
</dbReference>
<proteinExistence type="predicted"/>
<reference evidence="1" key="2">
    <citation type="journal article" date="2015" name="Fish Shellfish Immunol.">
        <title>Early steps in the European eel (Anguilla anguilla)-Vibrio vulnificus interaction in the gills: Role of the RtxA13 toxin.</title>
        <authorList>
            <person name="Callol A."/>
            <person name="Pajuelo D."/>
            <person name="Ebbesson L."/>
            <person name="Teles M."/>
            <person name="MacKenzie S."/>
            <person name="Amaro C."/>
        </authorList>
    </citation>
    <scope>NUCLEOTIDE SEQUENCE</scope>
</reference>
<accession>A0A0E9W1I2</accession>
<dbReference type="AlphaFoldDB" id="A0A0E9W1I2"/>
<name>A0A0E9W1I2_ANGAN</name>
<protein>
    <submittedName>
        <fullName evidence="1">Uncharacterized protein</fullName>
    </submittedName>
</protein>
<sequence>MKMSRMSARFGGEKCQIL</sequence>
<evidence type="ECO:0000313" key="1">
    <source>
        <dbReference type="EMBL" id="JAH83328.1"/>
    </source>
</evidence>
<reference evidence="1" key="1">
    <citation type="submission" date="2014-11" db="EMBL/GenBank/DDBJ databases">
        <authorList>
            <person name="Amaro Gonzalez C."/>
        </authorList>
    </citation>
    <scope>NUCLEOTIDE SEQUENCE</scope>
</reference>